<name>W0FMV6_9BACT</name>
<accession>W0FMV6</accession>
<proteinExistence type="predicted"/>
<protein>
    <submittedName>
        <fullName evidence="2">Uncharacterized protein</fullName>
    </submittedName>
</protein>
<keyword evidence="1" id="KW-1133">Transmembrane helix</keyword>
<keyword evidence="1" id="KW-0812">Transmembrane</keyword>
<reference evidence="2" key="1">
    <citation type="journal article" date="2013" name="PLoS ONE">
        <title>Metagenomic insights into the carbohydrate-active enzymes carried by the microorganisms adhering to solid digesta in the rumen of cows.</title>
        <authorList>
            <person name="Wang L."/>
            <person name="Hatem A."/>
            <person name="Catalyurek U.V."/>
            <person name="Morrison M."/>
            <person name="Yu Z."/>
        </authorList>
    </citation>
    <scope>NUCLEOTIDE SEQUENCE</scope>
</reference>
<evidence type="ECO:0000256" key="1">
    <source>
        <dbReference type="SAM" id="Phobius"/>
    </source>
</evidence>
<dbReference type="EMBL" id="KC246790">
    <property type="protein sequence ID" value="AHF24325.1"/>
    <property type="molecule type" value="Genomic_DNA"/>
</dbReference>
<dbReference type="AlphaFoldDB" id="W0FMV6"/>
<keyword evidence="1" id="KW-0472">Membrane</keyword>
<sequence length="54" mass="6245">MEENKGRFTAKTEFSQELMKEGYRTVIYRTWRGIVYIGLAVLSFGIAAYEAYDA</sequence>
<organism evidence="2">
    <name type="scientific">uncultured bacterium Contig17</name>
    <dbReference type="NCBI Taxonomy" id="1393492"/>
    <lineage>
        <taxon>Bacteria</taxon>
        <taxon>environmental samples</taxon>
    </lineage>
</organism>
<evidence type="ECO:0000313" key="2">
    <source>
        <dbReference type="EMBL" id="AHF24325.1"/>
    </source>
</evidence>
<feature type="transmembrane region" description="Helical" evidence="1">
    <location>
        <begin position="33"/>
        <end position="52"/>
    </location>
</feature>